<keyword evidence="3" id="KW-1185">Reference proteome</keyword>
<evidence type="ECO:0000313" key="3">
    <source>
        <dbReference type="Proteomes" id="UP000270616"/>
    </source>
</evidence>
<feature type="compositionally biased region" description="Polar residues" evidence="1">
    <location>
        <begin position="1"/>
        <end position="23"/>
    </location>
</feature>
<feature type="region of interest" description="Disordered" evidence="1">
    <location>
        <begin position="1"/>
        <end position="39"/>
    </location>
</feature>
<evidence type="ECO:0000256" key="1">
    <source>
        <dbReference type="SAM" id="MobiDB-lite"/>
    </source>
</evidence>
<organism evidence="2 3">
    <name type="scientific">Kocuria soli</name>
    <dbReference type="NCBI Taxonomy" id="2485125"/>
    <lineage>
        <taxon>Bacteria</taxon>
        <taxon>Bacillati</taxon>
        <taxon>Actinomycetota</taxon>
        <taxon>Actinomycetes</taxon>
        <taxon>Micrococcales</taxon>
        <taxon>Micrococcaceae</taxon>
        <taxon>Kocuria</taxon>
    </lineage>
</organism>
<proteinExistence type="predicted"/>
<accession>A0A3N4A114</accession>
<feature type="compositionally biased region" description="Basic residues" evidence="1">
    <location>
        <begin position="425"/>
        <end position="437"/>
    </location>
</feature>
<dbReference type="Proteomes" id="UP000270616">
    <property type="component" value="Unassembled WGS sequence"/>
</dbReference>
<comment type="caution">
    <text evidence="2">The sequence shown here is derived from an EMBL/GenBank/DDBJ whole genome shotgun (WGS) entry which is preliminary data.</text>
</comment>
<reference evidence="2 3" key="1">
    <citation type="submission" date="2018-10" db="EMBL/GenBank/DDBJ databases">
        <title>Kocuria sp. M5W7-7, whole genome shotgun sequence.</title>
        <authorList>
            <person name="Tuo L."/>
        </authorList>
    </citation>
    <scope>NUCLEOTIDE SEQUENCE [LARGE SCALE GENOMIC DNA]</scope>
    <source>
        <strain evidence="2 3">M5W7-7</strain>
    </source>
</reference>
<name>A0A3N4A114_9MICC</name>
<protein>
    <submittedName>
        <fullName evidence="2">Uncharacterized protein</fullName>
    </submittedName>
</protein>
<dbReference type="AlphaFoldDB" id="A0A3N4A114"/>
<gene>
    <name evidence="2" type="ORF">EDL96_11960</name>
</gene>
<feature type="region of interest" description="Disordered" evidence="1">
    <location>
        <begin position="425"/>
        <end position="462"/>
    </location>
</feature>
<feature type="compositionally biased region" description="Low complexity" evidence="1">
    <location>
        <begin position="444"/>
        <end position="462"/>
    </location>
</feature>
<sequence length="462" mass="48595">MSRMTTPTSGSTDGPDRTPQQGPGQDFTPPNQPVGHGLSGWSLVPLAVRIDGVQPYSQPGDPQVKDPSQPAELVPTARGIRTVLDHHRAVAACAEGPSYLQVAVLVDDDGRTATVAEDGSVVPGDAVEELVATVHRMTGQRLEAVHPQLRRALVINLDAPDLPLLAATAKVGFRAVSRDGWSIVVPDDENAWWLLRTGLMEVGVALSSDGAARSLEVLLGDVDPAGHTELIDTDAVCGLSWGPRWQAVSDDDATTAAGQLTREVVGICDADTSRVQIESVASVFDLDPVDTKRLANYVDGPSTPLVLESVLQLLGLPALAAKIVEGARDLEEIEGMTRVEPGTVRDALLKAFTESPTAEGVVPAVHRALLRRPELLLAMAGLELAAGTGLAALARRGGQVAPALGALSALAFTDAASTTAWYTAARRRKNRRGQNRKTPRDQRPGGSTSGEPGSEDPSLTEN</sequence>
<dbReference type="EMBL" id="RKMF01000017">
    <property type="protein sequence ID" value="ROZ61827.1"/>
    <property type="molecule type" value="Genomic_DNA"/>
</dbReference>
<evidence type="ECO:0000313" key="2">
    <source>
        <dbReference type="EMBL" id="ROZ61827.1"/>
    </source>
</evidence>